<evidence type="ECO:0000313" key="7">
    <source>
        <dbReference type="EMBL" id="OAM89796.1"/>
    </source>
</evidence>
<dbReference type="SUPFAM" id="SSF103473">
    <property type="entry name" value="MFS general substrate transporter"/>
    <property type="match status" value="1"/>
</dbReference>
<reference evidence="7 8" key="1">
    <citation type="submission" date="2016-01" db="EMBL/GenBank/DDBJ databases">
        <title>High potential of lignocellulose degradation of a new Verrucomicrobia species.</title>
        <authorList>
            <person name="Wang Y."/>
            <person name="Shi Y."/>
            <person name="Qiu Z."/>
            <person name="Liu S."/>
            <person name="Yang H."/>
        </authorList>
    </citation>
    <scope>NUCLEOTIDE SEQUENCE [LARGE SCALE GENOMIC DNA]</scope>
    <source>
        <strain evidence="7 8">TSB47</strain>
    </source>
</reference>
<organism evidence="7 8">
    <name type="scientific">Termitidicoccus mucosus</name>
    <dbReference type="NCBI Taxonomy" id="1184151"/>
    <lineage>
        <taxon>Bacteria</taxon>
        <taxon>Pseudomonadati</taxon>
        <taxon>Verrucomicrobiota</taxon>
        <taxon>Opitutia</taxon>
        <taxon>Opitutales</taxon>
        <taxon>Opitutaceae</taxon>
        <taxon>Termitidicoccus</taxon>
    </lineage>
</organism>
<gene>
    <name evidence="7" type="ORF">AW736_10735</name>
</gene>
<dbReference type="PROSITE" id="PS50850">
    <property type="entry name" value="MFS"/>
    <property type="match status" value="1"/>
</dbReference>
<feature type="transmembrane region" description="Helical" evidence="5">
    <location>
        <begin position="83"/>
        <end position="105"/>
    </location>
</feature>
<dbReference type="InterPro" id="IPR050382">
    <property type="entry name" value="MFS_Na/Anion_cotransporter"/>
</dbReference>
<dbReference type="Gene3D" id="1.20.1250.20">
    <property type="entry name" value="MFS general substrate transporter like domains"/>
    <property type="match status" value="2"/>
</dbReference>
<dbReference type="GO" id="GO:0022857">
    <property type="term" value="F:transmembrane transporter activity"/>
    <property type="evidence" value="ECO:0007669"/>
    <property type="project" value="InterPro"/>
</dbReference>
<keyword evidence="3 5" id="KW-1133">Transmembrane helix</keyword>
<feature type="transmembrane region" description="Helical" evidence="5">
    <location>
        <begin position="12"/>
        <end position="31"/>
    </location>
</feature>
<comment type="caution">
    <text evidence="7">The sequence shown here is derived from an EMBL/GenBank/DDBJ whole genome shotgun (WGS) entry which is preliminary data.</text>
</comment>
<keyword evidence="8" id="KW-1185">Reference proteome</keyword>
<proteinExistence type="predicted"/>
<protein>
    <submittedName>
        <fullName evidence="7">MFS transporter</fullName>
    </submittedName>
</protein>
<dbReference type="AlphaFoldDB" id="A0A178IKZ9"/>
<evidence type="ECO:0000256" key="3">
    <source>
        <dbReference type="ARBA" id="ARBA00022989"/>
    </source>
</evidence>
<evidence type="ECO:0000259" key="6">
    <source>
        <dbReference type="PROSITE" id="PS50850"/>
    </source>
</evidence>
<dbReference type="PANTHER" id="PTHR11662:SF399">
    <property type="entry name" value="FI19708P1-RELATED"/>
    <property type="match status" value="1"/>
</dbReference>
<accession>A0A178IKZ9</accession>
<comment type="subcellular location">
    <subcellularLocation>
        <location evidence="1">Membrane</location>
        <topology evidence="1">Multi-pass membrane protein</topology>
    </subcellularLocation>
</comment>
<feature type="transmembrane region" description="Helical" evidence="5">
    <location>
        <begin position="51"/>
        <end position="71"/>
    </location>
</feature>
<dbReference type="InterPro" id="IPR036259">
    <property type="entry name" value="MFS_trans_sf"/>
</dbReference>
<evidence type="ECO:0000256" key="1">
    <source>
        <dbReference type="ARBA" id="ARBA00004141"/>
    </source>
</evidence>
<name>A0A178IKZ9_9BACT</name>
<feature type="transmembrane region" description="Helical" evidence="5">
    <location>
        <begin position="266"/>
        <end position="286"/>
    </location>
</feature>
<evidence type="ECO:0000256" key="4">
    <source>
        <dbReference type="ARBA" id="ARBA00023136"/>
    </source>
</evidence>
<dbReference type="PANTHER" id="PTHR11662">
    <property type="entry name" value="SOLUTE CARRIER FAMILY 17"/>
    <property type="match status" value="1"/>
</dbReference>
<feature type="transmembrane region" description="Helical" evidence="5">
    <location>
        <begin position="225"/>
        <end position="246"/>
    </location>
</feature>
<sequence length="414" mass="45103">MPFLKPARRRWIIVAIIFGAMVLNYIDRVTLSFLEKEIKTLFGLNNIGYAWVANVFIFFYAVMYPVSGWLVDRFGRGDGVRRMMFGGIVVWSAACIGAAFTRVAWTFGLCRALLGAAEPMAYAAQLRVVTEWFPKRLRATANSLCVAGGTIGMVIAAPLLVGLKESFDWRAAFLVPGVLGLAIGALWLVFYRNPPPEVLAENTGSASTAQEPAFTWPQLWKTRTLWGVILVRFISDPVWYFCLFWLPGYLKTAGLSEKQVGLFGWIPFLFAAAGGIASGIVSDRMVRGGMAPLRARKLMLTAAAVLMPVFALTPHIASPSLVIAVFSLVCAICLSWLFTVPVMMTETFPTRNVSGVLGIAAGCGAFGSVLFNLFVGKHLDDANPAVIFTVMGGLHLLASAVLWTMARKETPRAA</sequence>
<feature type="transmembrane region" description="Helical" evidence="5">
    <location>
        <begin position="323"/>
        <end position="344"/>
    </location>
</feature>
<evidence type="ECO:0000256" key="5">
    <source>
        <dbReference type="SAM" id="Phobius"/>
    </source>
</evidence>
<feature type="transmembrane region" description="Helical" evidence="5">
    <location>
        <begin position="169"/>
        <end position="190"/>
    </location>
</feature>
<feature type="transmembrane region" description="Helical" evidence="5">
    <location>
        <begin position="356"/>
        <end position="374"/>
    </location>
</feature>
<dbReference type="Proteomes" id="UP000078486">
    <property type="component" value="Unassembled WGS sequence"/>
</dbReference>
<feature type="domain" description="Major facilitator superfamily (MFS) profile" evidence="6">
    <location>
        <begin position="13"/>
        <end position="410"/>
    </location>
</feature>
<keyword evidence="2 5" id="KW-0812">Transmembrane</keyword>
<feature type="transmembrane region" description="Helical" evidence="5">
    <location>
        <begin position="386"/>
        <end position="406"/>
    </location>
</feature>
<evidence type="ECO:0000256" key="2">
    <source>
        <dbReference type="ARBA" id="ARBA00022692"/>
    </source>
</evidence>
<evidence type="ECO:0000313" key="8">
    <source>
        <dbReference type="Proteomes" id="UP000078486"/>
    </source>
</evidence>
<feature type="transmembrane region" description="Helical" evidence="5">
    <location>
        <begin position="298"/>
        <end position="317"/>
    </location>
</feature>
<dbReference type="RefSeq" id="WP_068770254.1">
    <property type="nucleotide sequence ID" value="NZ_CP109796.1"/>
</dbReference>
<dbReference type="STRING" id="1184151.AW736_10735"/>
<dbReference type="Pfam" id="PF07690">
    <property type="entry name" value="MFS_1"/>
    <property type="match status" value="1"/>
</dbReference>
<dbReference type="CDD" id="cd17319">
    <property type="entry name" value="MFS_ExuT_GudP_like"/>
    <property type="match status" value="1"/>
</dbReference>
<keyword evidence="4 5" id="KW-0472">Membrane</keyword>
<dbReference type="OrthoDB" id="9773404at2"/>
<dbReference type="EMBL" id="LRRQ01000076">
    <property type="protein sequence ID" value="OAM89796.1"/>
    <property type="molecule type" value="Genomic_DNA"/>
</dbReference>
<dbReference type="InterPro" id="IPR020846">
    <property type="entry name" value="MFS_dom"/>
</dbReference>
<dbReference type="GO" id="GO:0016020">
    <property type="term" value="C:membrane"/>
    <property type="evidence" value="ECO:0007669"/>
    <property type="project" value="UniProtKB-SubCell"/>
</dbReference>
<dbReference type="InterPro" id="IPR011701">
    <property type="entry name" value="MFS"/>
</dbReference>